<dbReference type="PANTHER" id="PTHR41517">
    <property type="entry name" value="1,2-DIOXYGENASE PROTEIN-RELATED"/>
    <property type="match status" value="1"/>
</dbReference>
<evidence type="ECO:0000256" key="2">
    <source>
        <dbReference type="ARBA" id="ARBA00023002"/>
    </source>
</evidence>
<organism evidence="4 5">
    <name type="scientific">Capronia coronata CBS 617.96</name>
    <dbReference type="NCBI Taxonomy" id="1182541"/>
    <lineage>
        <taxon>Eukaryota</taxon>
        <taxon>Fungi</taxon>
        <taxon>Dikarya</taxon>
        <taxon>Ascomycota</taxon>
        <taxon>Pezizomycotina</taxon>
        <taxon>Eurotiomycetes</taxon>
        <taxon>Chaetothyriomycetidae</taxon>
        <taxon>Chaetothyriales</taxon>
        <taxon>Herpotrichiellaceae</taxon>
        <taxon>Capronia</taxon>
    </lineage>
</organism>
<keyword evidence="2" id="KW-0560">Oxidoreductase</keyword>
<dbReference type="Pfam" id="PF07883">
    <property type="entry name" value="Cupin_2"/>
    <property type="match status" value="1"/>
</dbReference>
<dbReference type="GeneID" id="19157050"/>
<dbReference type="Proteomes" id="UP000019484">
    <property type="component" value="Unassembled WGS sequence"/>
</dbReference>
<proteinExistence type="predicted"/>
<gene>
    <name evidence="4" type="ORF">A1O1_02150</name>
</gene>
<evidence type="ECO:0000256" key="1">
    <source>
        <dbReference type="ARBA" id="ARBA00022964"/>
    </source>
</evidence>
<dbReference type="CDD" id="cd06992">
    <property type="entry name" value="cupin_GDO-like_C"/>
    <property type="match status" value="1"/>
</dbReference>
<dbReference type="CDD" id="cd02216">
    <property type="entry name" value="cupin_GDO-like_N"/>
    <property type="match status" value="1"/>
</dbReference>
<dbReference type="RefSeq" id="XP_007721251.1">
    <property type="nucleotide sequence ID" value="XM_007723061.1"/>
</dbReference>
<evidence type="ECO:0000259" key="3">
    <source>
        <dbReference type="Pfam" id="PF07883"/>
    </source>
</evidence>
<dbReference type="EMBL" id="AMWN01000002">
    <property type="protein sequence ID" value="EXJ93757.1"/>
    <property type="molecule type" value="Genomic_DNA"/>
</dbReference>
<dbReference type="HOGENOM" id="CLU_060572_1_0_1"/>
<evidence type="ECO:0000313" key="4">
    <source>
        <dbReference type="EMBL" id="EXJ93757.1"/>
    </source>
</evidence>
<comment type="caution">
    <text evidence="4">The sequence shown here is derived from an EMBL/GenBank/DDBJ whole genome shotgun (WGS) entry which is preliminary data.</text>
</comment>
<reference evidence="4 5" key="1">
    <citation type="submission" date="2013-03" db="EMBL/GenBank/DDBJ databases">
        <title>The Genome Sequence of Capronia coronata CBS 617.96.</title>
        <authorList>
            <consortium name="The Broad Institute Genomics Platform"/>
            <person name="Cuomo C."/>
            <person name="de Hoog S."/>
            <person name="Gorbushina A."/>
            <person name="Walker B."/>
            <person name="Young S.K."/>
            <person name="Zeng Q."/>
            <person name="Gargeya S."/>
            <person name="Fitzgerald M."/>
            <person name="Haas B."/>
            <person name="Abouelleil A."/>
            <person name="Allen A.W."/>
            <person name="Alvarado L."/>
            <person name="Arachchi H.M."/>
            <person name="Berlin A.M."/>
            <person name="Chapman S.B."/>
            <person name="Gainer-Dewar J."/>
            <person name="Goldberg J."/>
            <person name="Griggs A."/>
            <person name="Gujja S."/>
            <person name="Hansen M."/>
            <person name="Howarth C."/>
            <person name="Imamovic A."/>
            <person name="Ireland A."/>
            <person name="Larimer J."/>
            <person name="McCowan C."/>
            <person name="Murphy C."/>
            <person name="Pearson M."/>
            <person name="Poon T.W."/>
            <person name="Priest M."/>
            <person name="Roberts A."/>
            <person name="Saif S."/>
            <person name="Shea T."/>
            <person name="Sisk P."/>
            <person name="Sykes S."/>
            <person name="Wortman J."/>
            <person name="Nusbaum C."/>
            <person name="Birren B."/>
        </authorList>
    </citation>
    <scope>NUCLEOTIDE SEQUENCE [LARGE SCALE GENOMIC DNA]</scope>
    <source>
        <strain evidence="4 5">CBS 617.96</strain>
    </source>
</reference>
<dbReference type="PANTHER" id="PTHR41517:SF1">
    <property type="entry name" value="CUPIN"/>
    <property type="match status" value="1"/>
</dbReference>
<sequence>MAPIAEVAPMGTQLSSLEKTVSPKEALEQTIRAADMVPLWNTGAPPTSPAPHTKHIPAVWRYADSKSLLLKAAEVVDPREAERRAVLFINPGPKSSPHTSDVLLAAHQLILPGEQALCHRHTPFAVRFLIEGEQGYTAISGKKMYMGPGDLIITPTWNWHDHGNEGTKNVIWLDGLNIPFYKHLPVDFTEHYEEEFGSFTHESKPVPDSLCQEMKFPWSAMQAKLDGPGGTYAFAEYLLPDGKPVNTIIGAFAERIAAGAHGPARQETPSNVFQVHRGRGWTEVTGPKGESTRLDWGPKDCFVIPAWYRFQHFADAEETVYLFSFSDKSMHVNLGFYRSKE</sequence>
<dbReference type="SUPFAM" id="SSF51182">
    <property type="entry name" value="RmlC-like cupins"/>
    <property type="match status" value="1"/>
</dbReference>
<dbReference type="OrthoDB" id="2205143at2759"/>
<dbReference type="GO" id="GO:0051213">
    <property type="term" value="F:dioxygenase activity"/>
    <property type="evidence" value="ECO:0007669"/>
    <property type="project" value="UniProtKB-KW"/>
</dbReference>
<dbReference type="InterPro" id="IPR014710">
    <property type="entry name" value="RmlC-like_jellyroll"/>
</dbReference>
<keyword evidence="1" id="KW-0223">Dioxygenase</keyword>
<dbReference type="InterPro" id="IPR047183">
    <property type="entry name" value="GDO-like"/>
</dbReference>
<dbReference type="AlphaFoldDB" id="W9YLI1"/>
<dbReference type="STRING" id="1182541.W9YLI1"/>
<evidence type="ECO:0000313" key="5">
    <source>
        <dbReference type="Proteomes" id="UP000019484"/>
    </source>
</evidence>
<dbReference type="eggNOG" id="ENOG502R6B0">
    <property type="taxonomic scope" value="Eukaryota"/>
</dbReference>
<dbReference type="InterPro" id="IPR011051">
    <property type="entry name" value="RmlC_Cupin_sf"/>
</dbReference>
<feature type="domain" description="Cupin type-2" evidence="3">
    <location>
        <begin position="108"/>
        <end position="174"/>
    </location>
</feature>
<name>W9YLI1_9EURO</name>
<accession>W9YLI1</accession>
<keyword evidence="5" id="KW-1185">Reference proteome</keyword>
<dbReference type="Gene3D" id="2.60.120.10">
    <property type="entry name" value="Jelly Rolls"/>
    <property type="match status" value="1"/>
</dbReference>
<protein>
    <recommendedName>
        <fullName evidence="3">Cupin type-2 domain-containing protein</fullName>
    </recommendedName>
</protein>
<dbReference type="InterPro" id="IPR013096">
    <property type="entry name" value="Cupin_2"/>
</dbReference>